<dbReference type="Proteomes" id="UP000438699">
    <property type="component" value="Unassembled WGS sequence"/>
</dbReference>
<protein>
    <submittedName>
        <fullName evidence="1">Uncharacterized protein</fullName>
    </submittedName>
</protein>
<dbReference type="EMBL" id="WAIE01000007">
    <property type="protein sequence ID" value="KAB1440280.1"/>
    <property type="molecule type" value="Genomic_DNA"/>
</dbReference>
<dbReference type="RefSeq" id="WP_151151721.1">
    <property type="nucleotide sequence ID" value="NZ_WAIE01000007.1"/>
</dbReference>
<comment type="caution">
    <text evidence="1">The sequence shown here is derived from an EMBL/GenBank/DDBJ whole genome shotgun (WGS) entry which is preliminary data.</text>
</comment>
<proteinExistence type="predicted"/>
<name>A0A6N6MYV5_9BACT</name>
<reference evidence="1 2" key="1">
    <citation type="journal article" date="2017" name="Int. J. Syst. Evol. Microbiol.">
        <title>Desulfovibrio senegalensis sp. nov., a mesophilic sulfate reducer isolated from marine sediment.</title>
        <authorList>
            <person name="Thioye A."/>
            <person name="Gam Z.B.A."/>
            <person name="Mbengue M."/>
            <person name="Cayol J.L."/>
            <person name="Joseph-Bartoli M."/>
            <person name="Toure-Kane C."/>
            <person name="Labat M."/>
        </authorList>
    </citation>
    <scope>NUCLEOTIDE SEQUENCE [LARGE SCALE GENOMIC DNA]</scope>
    <source>
        <strain evidence="1 2">DSM 101509</strain>
    </source>
</reference>
<keyword evidence="2" id="KW-1185">Reference proteome</keyword>
<dbReference type="AlphaFoldDB" id="A0A6N6MYV5"/>
<evidence type="ECO:0000313" key="2">
    <source>
        <dbReference type="Proteomes" id="UP000438699"/>
    </source>
</evidence>
<gene>
    <name evidence="1" type="ORF">F8A88_13595</name>
</gene>
<dbReference type="OrthoDB" id="5460270at2"/>
<sequence>MQSRGNTKQEQKIDTLADIVVAACPELSKLSVKGSFRFGITEALKVTGFGKWEEVATQSAAGKQRFFDSLLDNAMAHMLRMGFPTDQQDIVRKRLVKENQRFLKQ</sequence>
<accession>A0A6N6MYV5</accession>
<organism evidence="1 2">
    <name type="scientific">Pseudodesulfovibrio senegalensis</name>
    <dbReference type="NCBI Taxonomy" id="1721087"/>
    <lineage>
        <taxon>Bacteria</taxon>
        <taxon>Pseudomonadati</taxon>
        <taxon>Thermodesulfobacteriota</taxon>
        <taxon>Desulfovibrionia</taxon>
        <taxon>Desulfovibrionales</taxon>
        <taxon>Desulfovibrionaceae</taxon>
    </lineage>
</organism>
<evidence type="ECO:0000313" key="1">
    <source>
        <dbReference type="EMBL" id="KAB1440280.1"/>
    </source>
</evidence>